<keyword evidence="3" id="KW-1185">Reference proteome</keyword>
<evidence type="ECO:0000256" key="1">
    <source>
        <dbReference type="SAM" id="MobiDB-lite"/>
    </source>
</evidence>
<organism evidence="2 3">
    <name type="scientific">Prorocentrum cordatum</name>
    <dbReference type="NCBI Taxonomy" id="2364126"/>
    <lineage>
        <taxon>Eukaryota</taxon>
        <taxon>Sar</taxon>
        <taxon>Alveolata</taxon>
        <taxon>Dinophyceae</taxon>
        <taxon>Prorocentrales</taxon>
        <taxon>Prorocentraceae</taxon>
        <taxon>Prorocentrum</taxon>
    </lineage>
</organism>
<name>A0ABN9UX84_9DINO</name>
<sequence>MRRPTAAQVSVIKRVHDVDYAGALQELLGRKDLYSNMGEATARRDYDADMLNVLRWPPGERPRQLRDVAPRHVSETLGNFDSERRSAQVNQLHRLPPRTVLAPGGVFGSIKLPDAVDASPADLPDFDGCCDSPCVGSADLLDGFYQFADPSWGSWMRFDIEAAADELGLDSIDDEKLGRRAAVDGDHAIWPCFAAAPMGRGRELWICHEVLVDAMDAAGLPGDGRRLGEARAATLVGQAVARAPCVDDGNLVSLSAPALDARREKPTAELSGCGPRWRTAKRAWRLYLALHHVLREPWLARWHLRRIVGHLARHFSAARPGLSALGAFYTFIGGGDLVHLCRVTSEVAFATDSSVRGCTVCEARLEPWEVLAAARWRGRQQRAPAAVEVAPGDELCEGRAAGFGDLPDPPIEPPLRLRRAVAERRRVELEIGALPEPLAKALLGASCWVERRRVARRRPGRIRALEARAAVAPLWHAPGIHHVANHGGRAADRGEFLAGRYRGRGALSLSAPAERGRQTPACPPAASSATPLPAAALENAGHPEFISRANMDTLGHLEILSGACVDIATWWAPVGGDREPSHADRALVAFTVCVLWLCRAAGVLVAFENPPASRVWRWPAPEQELRSLLWPKVLFDSCRFGAPFKKPGAIAGGLPALSGLSLRHRVELRAPPQGGAAGQGQAPGARPDVARDVGRKEPTCPAGAACCALGSLGDQAGPRRSTRAREGADAAARPRAGWAPWRLRAITPAAFRPGRGARPRWRPRATPGAAALEATAEQLGRAALRLAIVDSDAPAMVDLTDSAQRRDRTDRVRRHAQFVLRGPLYLARNAECGLCEFVGTPRDRLGFEPEHFFGSRTSGCSADIAVGVAPPGESKHAKNKTLIALRRQVLTCPSVARFPRSYLGPLQKLLLLVGHEALTYWLLRPPEPPTPICLPCEFRCPALKEPRPTAPTAAKEAGPQWSSLLQAFTAGGMAIAPRAVVDSEFWKILMPGSQLLVWYGDDNVWHERLAVWPVQGAQWVLQTPDKDVYAEYLDGSDPDGLERAIPLLVSSAVLQFHAADAVLAAMCHRAWRGLTALAWADPWGGLAGALAGAAALGGQRPAGSWARRPDAGQRAGGLVGRLAGGCWYKRGLGSREGFRGEVQRGEGLRGAMQMPGAAAPTSLTGPARPGWLCQKALQEAECMEVKLAADPCGSHSEAVSTAVSSTPTCPFRAGADATATIDFVDDFATIEEDPPAVVGEMARRGCPEEDPPATVGEMARWRTRRSRKEAGRKALVAIFWRSHHLSHEHSVLCSSDCMR</sequence>
<feature type="region of interest" description="Disordered" evidence="1">
    <location>
        <begin position="671"/>
        <end position="696"/>
    </location>
</feature>
<comment type="caution">
    <text evidence="2">The sequence shown here is derived from an EMBL/GenBank/DDBJ whole genome shotgun (WGS) entry which is preliminary data.</text>
</comment>
<accession>A0ABN9UX84</accession>
<evidence type="ECO:0000313" key="2">
    <source>
        <dbReference type="EMBL" id="CAK0864760.1"/>
    </source>
</evidence>
<reference evidence="2" key="1">
    <citation type="submission" date="2023-10" db="EMBL/GenBank/DDBJ databases">
        <authorList>
            <person name="Chen Y."/>
            <person name="Shah S."/>
            <person name="Dougan E. K."/>
            <person name="Thang M."/>
            <person name="Chan C."/>
        </authorList>
    </citation>
    <scope>NUCLEOTIDE SEQUENCE [LARGE SCALE GENOMIC DNA]</scope>
</reference>
<feature type="compositionally biased region" description="Low complexity" evidence="1">
    <location>
        <begin position="671"/>
        <end position="685"/>
    </location>
</feature>
<evidence type="ECO:0000313" key="3">
    <source>
        <dbReference type="Proteomes" id="UP001189429"/>
    </source>
</evidence>
<dbReference type="EMBL" id="CAUYUJ010016394">
    <property type="protein sequence ID" value="CAK0864760.1"/>
    <property type="molecule type" value="Genomic_DNA"/>
</dbReference>
<proteinExistence type="predicted"/>
<dbReference type="Proteomes" id="UP001189429">
    <property type="component" value="Unassembled WGS sequence"/>
</dbReference>
<gene>
    <name evidence="2" type="ORF">PCOR1329_LOCUS52541</name>
</gene>
<protein>
    <submittedName>
        <fullName evidence="2">Uncharacterized protein</fullName>
    </submittedName>
</protein>